<accession>A0A511VAZ9</accession>
<evidence type="ECO:0000313" key="2">
    <source>
        <dbReference type="Proteomes" id="UP000321157"/>
    </source>
</evidence>
<name>A0A511VAZ9_9BACL</name>
<gene>
    <name evidence="1" type="ORF">ADA01nite_35550</name>
</gene>
<comment type="caution">
    <text evidence="1">The sequence shown here is derived from an EMBL/GenBank/DDBJ whole genome shotgun (WGS) entry which is preliminary data.</text>
</comment>
<sequence>MKKSIGKLVLILLVAVVLFPVTVSNGVVEAGTDPALVDNMKKKSRQFFDMKDENGVTYNVYVFSNNEKKKVTGRSDIWAGASEGDIWYTGDYHIALRKKGSNVVHIQRYDVVGYEYNYTRKMIYLLSSKNIGQPDIISFSTTECSNCREARMYYIKDGRIERVKIKTDDDVDETLWYSEKPKVIGKNLYQSVVFTNTEDIGVHFNTYSFNPKTGVMTLIKTKSYINDQQELGDAIYKKWKASPAYVVN</sequence>
<reference evidence="1 2" key="1">
    <citation type="submission" date="2019-07" db="EMBL/GenBank/DDBJ databases">
        <title>Whole genome shotgun sequence of Aneurinibacillus danicus NBRC 102444.</title>
        <authorList>
            <person name="Hosoyama A."/>
            <person name="Uohara A."/>
            <person name="Ohji S."/>
            <person name="Ichikawa N."/>
        </authorList>
    </citation>
    <scope>NUCLEOTIDE SEQUENCE [LARGE SCALE GENOMIC DNA]</scope>
    <source>
        <strain evidence="1 2">NBRC 102444</strain>
    </source>
</reference>
<keyword evidence="2" id="KW-1185">Reference proteome</keyword>
<dbReference type="AlphaFoldDB" id="A0A511VAZ9"/>
<organism evidence="1 2">
    <name type="scientific">Aneurinibacillus danicus</name>
    <dbReference type="NCBI Taxonomy" id="267746"/>
    <lineage>
        <taxon>Bacteria</taxon>
        <taxon>Bacillati</taxon>
        <taxon>Bacillota</taxon>
        <taxon>Bacilli</taxon>
        <taxon>Bacillales</taxon>
        <taxon>Paenibacillaceae</taxon>
        <taxon>Aneurinibacillus group</taxon>
        <taxon>Aneurinibacillus</taxon>
    </lineage>
</organism>
<dbReference type="Proteomes" id="UP000321157">
    <property type="component" value="Unassembled WGS sequence"/>
</dbReference>
<dbReference type="EMBL" id="BJXX01000167">
    <property type="protein sequence ID" value="GEN36095.1"/>
    <property type="molecule type" value="Genomic_DNA"/>
</dbReference>
<protein>
    <submittedName>
        <fullName evidence="1">Uncharacterized protein</fullName>
    </submittedName>
</protein>
<proteinExistence type="predicted"/>
<evidence type="ECO:0000313" key="1">
    <source>
        <dbReference type="EMBL" id="GEN36095.1"/>
    </source>
</evidence>